<dbReference type="EMBL" id="QOQW01000006">
    <property type="protein sequence ID" value="RCK80514.1"/>
    <property type="molecule type" value="Genomic_DNA"/>
</dbReference>
<dbReference type="Proteomes" id="UP000252355">
    <property type="component" value="Unassembled WGS sequence"/>
</dbReference>
<protein>
    <submittedName>
        <fullName evidence="1">Uncharacterized protein</fullName>
    </submittedName>
</protein>
<gene>
    <name evidence="1" type="ORF">OZSIB_3260</name>
</gene>
<accession>A0A367ZQT6</accession>
<evidence type="ECO:0000313" key="2">
    <source>
        <dbReference type="Proteomes" id="UP000252355"/>
    </source>
</evidence>
<proteinExistence type="predicted"/>
<name>A0A367ZQT6_9BACT</name>
<dbReference type="AlphaFoldDB" id="A0A367ZQT6"/>
<reference evidence="1 2" key="1">
    <citation type="submission" date="2018-05" db="EMBL/GenBank/DDBJ databases">
        <title>A metagenomic window into the 2 km-deep terrestrial subsurface aquifer revealed taxonomically and functionally diverse microbial community comprising novel uncultured bacterial lineages.</title>
        <authorList>
            <person name="Kadnikov V.V."/>
            <person name="Mardanov A.V."/>
            <person name="Beletsky A.V."/>
            <person name="Banks D."/>
            <person name="Pimenov N.V."/>
            <person name="Frank Y.A."/>
            <person name="Karnachuk O.V."/>
            <person name="Ravin N.V."/>
        </authorList>
    </citation>
    <scope>NUCLEOTIDE SEQUENCE [LARGE SCALE GENOMIC DNA]</scope>
    <source>
        <strain evidence="1">BY5</strain>
    </source>
</reference>
<sequence length="139" mass="15750">MSFKETDFPALIKYLKAFLARESDPLLLRDVVQQLVKLYEEVPLYPGIVNMCLGGVVKETRPAEVTVGQKIYIRNREDCYFGTVVAKDADGITLKGVKSVTCEDELELGLKEMDKVCVINDKVLQEMWPSLVFEKGMKK</sequence>
<comment type="caution">
    <text evidence="1">The sequence shown here is derived from an EMBL/GenBank/DDBJ whole genome shotgun (WGS) entry which is preliminary data.</text>
</comment>
<organism evidence="1 2">
    <name type="scientific">Candidatus Ozemobacter sibiricus</name>
    <dbReference type="NCBI Taxonomy" id="2268124"/>
    <lineage>
        <taxon>Bacteria</taxon>
        <taxon>Candidatus Ozemobacteria</taxon>
        <taxon>Candidatus Ozemobacterales</taxon>
        <taxon>Candidatus Ozemobacteraceae</taxon>
        <taxon>Candidatus Ozemobacter</taxon>
    </lineage>
</organism>
<evidence type="ECO:0000313" key="1">
    <source>
        <dbReference type="EMBL" id="RCK80514.1"/>
    </source>
</evidence>